<evidence type="ECO:0000313" key="1">
    <source>
        <dbReference type="EMBL" id="KAF4098827.1"/>
    </source>
</evidence>
<reference evidence="1 2" key="1">
    <citation type="submission" date="2020-04" db="EMBL/GenBank/DDBJ databases">
        <title>Chromosome-level genome assembly of a cyprinid fish Onychostoma macrolepis by integration of Nanopore Sequencing, Bionano and Hi-C technology.</title>
        <authorList>
            <person name="Wang D."/>
        </authorList>
    </citation>
    <scope>NUCLEOTIDE SEQUENCE [LARGE SCALE GENOMIC DNA]</scope>
    <source>
        <strain evidence="1">SWU-2019</strain>
        <tissue evidence="1">Muscle</tissue>
    </source>
</reference>
<dbReference type="Proteomes" id="UP000579812">
    <property type="component" value="Unassembled WGS sequence"/>
</dbReference>
<evidence type="ECO:0000313" key="2">
    <source>
        <dbReference type="Proteomes" id="UP000579812"/>
    </source>
</evidence>
<gene>
    <name evidence="1" type="ORF">G5714_020857</name>
</gene>
<organism evidence="1 2">
    <name type="scientific">Onychostoma macrolepis</name>
    <dbReference type="NCBI Taxonomy" id="369639"/>
    <lineage>
        <taxon>Eukaryota</taxon>
        <taxon>Metazoa</taxon>
        <taxon>Chordata</taxon>
        <taxon>Craniata</taxon>
        <taxon>Vertebrata</taxon>
        <taxon>Euteleostomi</taxon>
        <taxon>Actinopterygii</taxon>
        <taxon>Neopterygii</taxon>
        <taxon>Teleostei</taxon>
        <taxon>Ostariophysi</taxon>
        <taxon>Cypriniformes</taxon>
        <taxon>Cyprinidae</taxon>
        <taxon>Acrossocheilinae</taxon>
        <taxon>Onychostoma</taxon>
    </lineage>
</organism>
<name>A0A7J6BV09_9TELE</name>
<protein>
    <submittedName>
        <fullName evidence="1">Uncharacterized protein</fullName>
    </submittedName>
</protein>
<proteinExistence type="predicted"/>
<dbReference type="EMBL" id="JAAMOB010000021">
    <property type="protein sequence ID" value="KAF4098827.1"/>
    <property type="molecule type" value="Genomic_DNA"/>
</dbReference>
<comment type="caution">
    <text evidence="1">The sequence shown here is derived from an EMBL/GenBank/DDBJ whole genome shotgun (WGS) entry which is preliminary data.</text>
</comment>
<keyword evidence="2" id="KW-1185">Reference proteome</keyword>
<sequence>MFRTLAAHRRGFSLPARPSLHDHPFRSSSARAGASLDFSGRCLTNFPPPLCLAGFGEAGLIFAVQLDYILAS</sequence>
<accession>A0A7J6BV09</accession>
<dbReference type="AlphaFoldDB" id="A0A7J6BV09"/>